<dbReference type="PANTHER" id="PTHR11895:SF7">
    <property type="entry name" value="GLUTAMYL-TRNA(GLN) AMIDOTRANSFERASE SUBUNIT A, MITOCHONDRIAL"/>
    <property type="match status" value="1"/>
</dbReference>
<dbReference type="Gene3D" id="3.90.1300.10">
    <property type="entry name" value="Amidase signature (AS) domain"/>
    <property type="match status" value="1"/>
</dbReference>
<feature type="domain" description="Amidase" evidence="2">
    <location>
        <begin position="185"/>
        <end position="622"/>
    </location>
</feature>
<dbReference type="PaxDb" id="2903-EOD17744"/>
<dbReference type="EnsemblProtists" id="EOD17744">
    <property type="protein sequence ID" value="EOD17744"/>
    <property type="gene ID" value="EMIHUDRAFT_102453"/>
</dbReference>
<evidence type="ECO:0000256" key="1">
    <source>
        <dbReference type="SAM" id="SignalP"/>
    </source>
</evidence>
<dbReference type="RefSeq" id="XP_005770173.1">
    <property type="nucleotide sequence ID" value="XM_005770116.1"/>
</dbReference>
<dbReference type="STRING" id="2903.R1EA25"/>
<proteinExistence type="predicted"/>
<reference evidence="4" key="1">
    <citation type="journal article" date="2013" name="Nature">
        <title>Pan genome of the phytoplankton Emiliania underpins its global distribution.</title>
        <authorList>
            <person name="Read B.A."/>
            <person name="Kegel J."/>
            <person name="Klute M.J."/>
            <person name="Kuo A."/>
            <person name="Lefebvre S.C."/>
            <person name="Maumus F."/>
            <person name="Mayer C."/>
            <person name="Miller J."/>
            <person name="Monier A."/>
            <person name="Salamov A."/>
            <person name="Young J."/>
            <person name="Aguilar M."/>
            <person name="Claverie J.M."/>
            <person name="Frickenhaus S."/>
            <person name="Gonzalez K."/>
            <person name="Herman E.K."/>
            <person name="Lin Y.C."/>
            <person name="Napier J."/>
            <person name="Ogata H."/>
            <person name="Sarno A.F."/>
            <person name="Shmutz J."/>
            <person name="Schroeder D."/>
            <person name="de Vargas C."/>
            <person name="Verret F."/>
            <person name="von Dassow P."/>
            <person name="Valentin K."/>
            <person name="Van de Peer Y."/>
            <person name="Wheeler G."/>
            <person name="Dacks J.B."/>
            <person name="Delwiche C.F."/>
            <person name="Dyhrman S.T."/>
            <person name="Glockner G."/>
            <person name="John U."/>
            <person name="Richards T."/>
            <person name="Worden A.Z."/>
            <person name="Zhang X."/>
            <person name="Grigoriev I.V."/>
            <person name="Allen A.E."/>
            <person name="Bidle K."/>
            <person name="Borodovsky M."/>
            <person name="Bowler C."/>
            <person name="Brownlee C."/>
            <person name="Cock J.M."/>
            <person name="Elias M."/>
            <person name="Gladyshev V.N."/>
            <person name="Groth M."/>
            <person name="Guda C."/>
            <person name="Hadaegh A."/>
            <person name="Iglesias-Rodriguez M.D."/>
            <person name="Jenkins J."/>
            <person name="Jones B.M."/>
            <person name="Lawson T."/>
            <person name="Leese F."/>
            <person name="Lindquist E."/>
            <person name="Lobanov A."/>
            <person name="Lomsadze A."/>
            <person name="Malik S.B."/>
            <person name="Marsh M.E."/>
            <person name="Mackinder L."/>
            <person name="Mock T."/>
            <person name="Mueller-Roeber B."/>
            <person name="Pagarete A."/>
            <person name="Parker M."/>
            <person name="Probert I."/>
            <person name="Quesneville H."/>
            <person name="Raines C."/>
            <person name="Rensing S.A."/>
            <person name="Riano-Pachon D.M."/>
            <person name="Richier S."/>
            <person name="Rokitta S."/>
            <person name="Shiraiwa Y."/>
            <person name="Soanes D.M."/>
            <person name="van der Giezen M."/>
            <person name="Wahlund T.M."/>
            <person name="Williams B."/>
            <person name="Wilson W."/>
            <person name="Wolfe G."/>
            <person name="Wurch L.L."/>
        </authorList>
    </citation>
    <scope>NUCLEOTIDE SEQUENCE</scope>
</reference>
<keyword evidence="1" id="KW-0732">Signal</keyword>
<dbReference type="KEGG" id="ehx:EMIHUDRAFT_102453"/>
<accession>A0A0D3J2K9</accession>
<protein>
    <recommendedName>
        <fullName evidence="2">Amidase domain-containing protein</fullName>
    </recommendedName>
</protein>
<dbReference type="Proteomes" id="UP000013827">
    <property type="component" value="Unassembled WGS sequence"/>
</dbReference>
<dbReference type="Pfam" id="PF01425">
    <property type="entry name" value="Amidase"/>
    <property type="match status" value="1"/>
</dbReference>
<evidence type="ECO:0000313" key="3">
    <source>
        <dbReference type="EnsemblProtists" id="EOD17744"/>
    </source>
</evidence>
<dbReference type="HOGENOM" id="CLU_424817_0_0_1"/>
<dbReference type="InterPro" id="IPR023631">
    <property type="entry name" value="Amidase_dom"/>
</dbReference>
<feature type="chain" id="PRO_5044262397" description="Amidase domain-containing protein" evidence="1">
    <location>
        <begin position="20"/>
        <end position="672"/>
    </location>
</feature>
<feature type="signal peptide" evidence="1">
    <location>
        <begin position="1"/>
        <end position="19"/>
    </location>
</feature>
<dbReference type="AlphaFoldDB" id="A0A0D3J2K9"/>
<evidence type="ECO:0000313" key="4">
    <source>
        <dbReference type="Proteomes" id="UP000013827"/>
    </source>
</evidence>
<sequence>MLRVAPLLILLTGAPEATAKEPRRNPLGVRDSRRQLSTASDKLVVDADGLVDRVSEKATVKPSKGASHGDKKLLFSSIVIPPSPPEYEFGKFMCEDPKYSIECVKFHPDFPPKEIIDQDYERGQGFAKVPDLYPEIGAWFTDVFATKPCPPMEPTAREKMLYQMTAADYVAAFKAGEVTAKEYAEALVNRMMHYEMLNAWFVTSYETSHYIIEDAQAIDDKAAADGVESVAPLYGLPVPAKGTMASTDYPGGAGLGILDGCYSTDDAALLKLIKEANGIIMGKARTNVPEYACSWQTMNHMNGVTRNGYDFELAVCGSSGGSASAVGSYIAPLAITEDTGGSTRCPAHANGNFGYDPPRNKYPNDGNPGITHFRDQLGTNARSMDDILLFDMAVLGLQDEHANAEAKVAAMTNDAIKIGFPTEIFVNLNVPASAKMIVSGAGFSMTEEEWPEVESPTLGKVNALYHMLSGFEFEPGTPWTYSVCAQTFTGQIAQWQHNYFLANTTTIADVIDDTRPVGVSHGPAGCFRGYNGNTGESKLRYCGVYQTLAPEFWNMYFEQTGVDMIITPTQFTPIQKCSSPPAWALRREVLTFCCARSAQVVVPIGVDENGAPMSFTIWGKAMPKEETFCDKCAETFDLEFLYKVKKVVAALHGPDSPLKRVPSPLAMADGLM</sequence>
<dbReference type="GO" id="GO:0003824">
    <property type="term" value="F:catalytic activity"/>
    <property type="evidence" value="ECO:0007669"/>
    <property type="project" value="InterPro"/>
</dbReference>
<reference evidence="3" key="2">
    <citation type="submission" date="2024-10" db="UniProtKB">
        <authorList>
            <consortium name="EnsemblProtists"/>
        </authorList>
    </citation>
    <scope>IDENTIFICATION</scope>
</reference>
<name>A0A0D3J2K9_EMIH1</name>
<dbReference type="GeneID" id="17263952"/>
<dbReference type="SUPFAM" id="SSF75304">
    <property type="entry name" value="Amidase signature (AS) enzymes"/>
    <property type="match status" value="1"/>
</dbReference>
<dbReference type="InterPro" id="IPR036928">
    <property type="entry name" value="AS_sf"/>
</dbReference>
<dbReference type="eggNOG" id="KOG1212">
    <property type="taxonomic scope" value="Eukaryota"/>
</dbReference>
<evidence type="ECO:0000259" key="2">
    <source>
        <dbReference type="Pfam" id="PF01425"/>
    </source>
</evidence>
<dbReference type="PANTHER" id="PTHR11895">
    <property type="entry name" value="TRANSAMIDASE"/>
    <property type="match status" value="1"/>
</dbReference>
<dbReference type="InterPro" id="IPR000120">
    <property type="entry name" value="Amidase"/>
</dbReference>
<keyword evidence="4" id="KW-1185">Reference proteome</keyword>
<organism evidence="3 4">
    <name type="scientific">Emiliania huxleyi (strain CCMP1516)</name>
    <dbReference type="NCBI Taxonomy" id="280463"/>
    <lineage>
        <taxon>Eukaryota</taxon>
        <taxon>Haptista</taxon>
        <taxon>Haptophyta</taxon>
        <taxon>Prymnesiophyceae</taxon>
        <taxon>Isochrysidales</taxon>
        <taxon>Noelaerhabdaceae</taxon>
        <taxon>Emiliania</taxon>
    </lineage>
</organism>